<accession>A0A6J4JVX8</accession>
<evidence type="ECO:0000313" key="2">
    <source>
        <dbReference type="EMBL" id="CAA9289059.1"/>
    </source>
</evidence>
<protein>
    <submittedName>
        <fullName evidence="2">Uncharacterized protein</fullName>
    </submittedName>
</protein>
<feature type="non-terminal residue" evidence="2">
    <location>
        <position position="1"/>
    </location>
</feature>
<gene>
    <name evidence="2" type="ORF">AVDCRST_MAG27-4544</name>
</gene>
<organism evidence="2">
    <name type="scientific">uncultured Craurococcus sp</name>
    <dbReference type="NCBI Taxonomy" id="1135998"/>
    <lineage>
        <taxon>Bacteria</taxon>
        <taxon>Pseudomonadati</taxon>
        <taxon>Pseudomonadota</taxon>
        <taxon>Alphaproteobacteria</taxon>
        <taxon>Acetobacterales</taxon>
        <taxon>Acetobacteraceae</taxon>
        <taxon>Craurococcus</taxon>
        <taxon>environmental samples</taxon>
    </lineage>
</organism>
<feature type="non-terminal residue" evidence="2">
    <location>
        <position position="211"/>
    </location>
</feature>
<feature type="compositionally biased region" description="Low complexity" evidence="1">
    <location>
        <begin position="45"/>
        <end position="60"/>
    </location>
</feature>
<reference evidence="2" key="1">
    <citation type="submission" date="2020-02" db="EMBL/GenBank/DDBJ databases">
        <authorList>
            <person name="Meier V. D."/>
        </authorList>
    </citation>
    <scope>NUCLEOTIDE SEQUENCE</scope>
    <source>
        <strain evidence="2">AVDCRST_MAG27</strain>
    </source>
</reference>
<proteinExistence type="predicted"/>
<evidence type="ECO:0000256" key="1">
    <source>
        <dbReference type="SAM" id="MobiDB-lite"/>
    </source>
</evidence>
<name>A0A6J4JVX8_9PROT</name>
<feature type="compositionally biased region" description="Low complexity" evidence="1">
    <location>
        <begin position="183"/>
        <end position="211"/>
    </location>
</feature>
<sequence>ARRHAAPRRPNMPRPAPSPGSGRPGPARGGDRELAPRLRHRQDDGPGSLPAAPPGLAGTARRLGQRPRLRDHRPARPLGSRRDGAGADAGWRGARPAGALRHRTASLPAQPDGGDALRARGPQHPLHPEGRGCRPRRSRAAAGRPRPAPPGGHRGQQQHRRADGAAPLRHARRRGPIGPPGAPRAAGRRGTPGRLRWPRTAAAPLPALRPV</sequence>
<feature type="compositionally biased region" description="Basic residues" evidence="1">
    <location>
        <begin position="63"/>
        <end position="75"/>
    </location>
</feature>
<dbReference type="AlphaFoldDB" id="A0A6J4JVX8"/>
<feature type="region of interest" description="Disordered" evidence="1">
    <location>
        <begin position="1"/>
        <end position="211"/>
    </location>
</feature>
<feature type="compositionally biased region" description="Basic and acidic residues" evidence="1">
    <location>
        <begin position="29"/>
        <end position="44"/>
    </location>
</feature>
<feature type="compositionally biased region" description="Low complexity" evidence="1">
    <location>
        <begin position="86"/>
        <end position="99"/>
    </location>
</feature>
<dbReference type="EMBL" id="CADCTD010000188">
    <property type="protein sequence ID" value="CAA9289059.1"/>
    <property type="molecule type" value="Genomic_DNA"/>
</dbReference>